<evidence type="ECO:0000313" key="2">
    <source>
        <dbReference type="EMBL" id="KJJ37464.1"/>
    </source>
</evidence>
<dbReference type="Proteomes" id="UP000033497">
    <property type="component" value="Unassembled WGS sequence"/>
</dbReference>
<sequence>MKAIIHKSLAVFMAGVVLFTTMSFAVDVHFCGETLVDYSFFQKVDTCGMEDISEGSTCESPTLSEKTCCKDQQFLKQGQEDLKLSVDKLSLGQQIFVASFTYSYISLFEATQSTAVPFVAYPPPFIERDLQVLHQTFLI</sequence>
<comment type="caution">
    <text evidence="2">The sequence shown here is derived from an EMBL/GenBank/DDBJ whole genome shotgun (WGS) entry which is preliminary data.</text>
</comment>
<feature type="signal peptide" evidence="1">
    <location>
        <begin position="1"/>
        <end position="25"/>
    </location>
</feature>
<protein>
    <recommendedName>
        <fullName evidence="4">Secreted protein</fullName>
    </recommendedName>
</protein>
<dbReference type="EMBL" id="JSVU01000011">
    <property type="protein sequence ID" value="KJJ37464.1"/>
    <property type="molecule type" value="Genomic_DNA"/>
</dbReference>
<name>A0ABR5DF99_9FLAO</name>
<dbReference type="RefSeq" id="WP_045081524.1">
    <property type="nucleotide sequence ID" value="NZ_JSVU01000011.1"/>
</dbReference>
<evidence type="ECO:0008006" key="4">
    <source>
        <dbReference type="Google" id="ProtNLM"/>
    </source>
</evidence>
<dbReference type="Pfam" id="PF26622">
    <property type="entry name" value="DUF8199"/>
    <property type="match status" value="1"/>
</dbReference>
<keyword evidence="3" id="KW-1185">Reference proteome</keyword>
<organism evidence="2 3">
    <name type="scientific">Aequorivita vladivostokensis</name>
    <dbReference type="NCBI Taxonomy" id="171194"/>
    <lineage>
        <taxon>Bacteria</taxon>
        <taxon>Pseudomonadati</taxon>
        <taxon>Bacteroidota</taxon>
        <taxon>Flavobacteriia</taxon>
        <taxon>Flavobacteriales</taxon>
        <taxon>Flavobacteriaceae</taxon>
        <taxon>Aequorivita</taxon>
    </lineage>
</organism>
<proteinExistence type="predicted"/>
<evidence type="ECO:0000313" key="3">
    <source>
        <dbReference type="Proteomes" id="UP000033497"/>
    </source>
</evidence>
<feature type="chain" id="PRO_5046382492" description="Secreted protein" evidence="1">
    <location>
        <begin position="26"/>
        <end position="139"/>
    </location>
</feature>
<dbReference type="NCBIfam" id="NF047658">
    <property type="entry name" value="HYC_CC_PP"/>
    <property type="match status" value="1"/>
</dbReference>
<dbReference type="InterPro" id="IPR058060">
    <property type="entry name" value="HYC_CC_PP"/>
</dbReference>
<evidence type="ECO:0000256" key="1">
    <source>
        <dbReference type="SAM" id="SignalP"/>
    </source>
</evidence>
<dbReference type="InterPro" id="IPR058512">
    <property type="entry name" value="DUF8199"/>
</dbReference>
<reference evidence="2 3" key="1">
    <citation type="submission" date="2014-10" db="EMBL/GenBank/DDBJ databases">
        <title>Genome sequencing of Vitellibacter vladivostokensis KMM 3516.</title>
        <authorList>
            <person name="Thevarajoo S."/>
            <person name="Selvaratnam C."/>
            <person name="Goh K.M."/>
            <person name="Chong C.S."/>
        </authorList>
    </citation>
    <scope>NUCLEOTIDE SEQUENCE [LARGE SCALE GENOMIC DNA]</scope>
    <source>
        <strain evidence="2 3">KMM 3516</strain>
    </source>
</reference>
<keyword evidence="1" id="KW-0732">Signal</keyword>
<gene>
    <name evidence="2" type="ORF">MB09_13895</name>
</gene>
<accession>A0ABR5DF99</accession>